<evidence type="ECO:0000256" key="1">
    <source>
        <dbReference type="SAM" id="SignalP"/>
    </source>
</evidence>
<keyword evidence="3" id="KW-1185">Reference proteome</keyword>
<dbReference type="Proteomes" id="UP000182114">
    <property type="component" value="Unassembled WGS sequence"/>
</dbReference>
<dbReference type="RefSeq" id="WP_074537135.1">
    <property type="nucleotide sequence ID" value="NZ_FNBD01000001.1"/>
</dbReference>
<dbReference type="EMBL" id="FNBD01000001">
    <property type="protein sequence ID" value="SDE44499.1"/>
    <property type="molecule type" value="Genomic_DNA"/>
</dbReference>
<keyword evidence="1" id="KW-0732">Signal</keyword>
<name>A0A1G7CYZ7_9FLAO</name>
<dbReference type="AlphaFoldDB" id="A0A1G7CYZ7"/>
<protein>
    <submittedName>
        <fullName evidence="2">Uncharacterized protein</fullName>
    </submittedName>
</protein>
<feature type="chain" id="PRO_5010201397" evidence="1">
    <location>
        <begin position="20"/>
        <end position="119"/>
    </location>
</feature>
<sequence length="119" mass="13676">MKNIYYSAIFLLCASYTQAQEGSINISQDSNIQKLLDIYKSTEEDSDDFQIQIYNGSLSGANSKKSNLDADFPDWKTKIDHVDTDYRVRIKDIKTALEAERKYLEVRKKYPAAIIITPK</sequence>
<dbReference type="eggNOG" id="ENOG5032DE5">
    <property type="taxonomic scope" value="Bacteria"/>
</dbReference>
<evidence type="ECO:0000313" key="3">
    <source>
        <dbReference type="Proteomes" id="UP000182114"/>
    </source>
</evidence>
<reference evidence="3" key="1">
    <citation type="submission" date="2016-10" db="EMBL/GenBank/DDBJ databases">
        <authorList>
            <person name="Varghese N."/>
            <person name="Submissions S."/>
        </authorList>
    </citation>
    <scope>NUCLEOTIDE SEQUENCE [LARGE SCALE GENOMIC DNA]</scope>
    <source>
        <strain evidence="3">DSM 24729</strain>
    </source>
</reference>
<feature type="signal peptide" evidence="1">
    <location>
        <begin position="1"/>
        <end position="19"/>
    </location>
</feature>
<evidence type="ECO:0000313" key="2">
    <source>
        <dbReference type="EMBL" id="SDE44499.1"/>
    </source>
</evidence>
<accession>A0A1G7CYZ7</accession>
<proteinExistence type="predicted"/>
<gene>
    <name evidence="2" type="ORF">SAMN04487992_101230</name>
</gene>
<organism evidence="2 3">
    <name type="scientific">Cellulophaga baltica</name>
    <dbReference type="NCBI Taxonomy" id="76594"/>
    <lineage>
        <taxon>Bacteria</taxon>
        <taxon>Pseudomonadati</taxon>
        <taxon>Bacteroidota</taxon>
        <taxon>Flavobacteriia</taxon>
        <taxon>Flavobacteriales</taxon>
        <taxon>Flavobacteriaceae</taxon>
        <taxon>Cellulophaga</taxon>
    </lineage>
</organism>